<reference evidence="1 2" key="1">
    <citation type="submission" date="2018-02" db="EMBL/GenBank/DDBJ databases">
        <title>Draft genome sequences of Elsinoe sp., causing black scab on jojoba.</title>
        <authorList>
            <person name="Stodart B."/>
            <person name="Jeffress S."/>
            <person name="Ash G."/>
            <person name="Arun Chinnappa K."/>
        </authorList>
    </citation>
    <scope>NUCLEOTIDE SEQUENCE [LARGE SCALE GENOMIC DNA]</scope>
    <source>
        <strain evidence="1 2">Hillstone_2</strain>
    </source>
</reference>
<sequence>MQVHLSAEGCILFDRTNSPPPSHKAMPEQADPQIKSISAPPSGFLLQDFQGRIKKSKDGDPYLAWTLSFHIASPSSKLGPEAGPVGQTVMIALVRLNPVARFIPSGMIYREDKNFWLRAWPDGKIAGGTYATLSSGVVAFVFGTHREVVMTVEKPTEHEVKGTVFEKPIVTFRSWFVAYGVGKSDRTGFAANVFGRIGRGDTYFPSSASIPGWVPVTMV</sequence>
<protein>
    <submittedName>
        <fullName evidence="1">Uncharacterized protein</fullName>
    </submittedName>
</protein>
<evidence type="ECO:0000313" key="2">
    <source>
        <dbReference type="Proteomes" id="UP000308133"/>
    </source>
</evidence>
<organism evidence="1 2">
    <name type="scientific">Elsinoe australis</name>
    <dbReference type="NCBI Taxonomy" id="40998"/>
    <lineage>
        <taxon>Eukaryota</taxon>
        <taxon>Fungi</taxon>
        <taxon>Dikarya</taxon>
        <taxon>Ascomycota</taxon>
        <taxon>Pezizomycotina</taxon>
        <taxon>Dothideomycetes</taxon>
        <taxon>Dothideomycetidae</taxon>
        <taxon>Myriangiales</taxon>
        <taxon>Elsinoaceae</taxon>
        <taxon>Elsinoe</taxon>
    </lineage>
</organism>
<evidence type="ECO:0000313" key="1">
    <source>
        <dbReference type="EMBL" id="TKX26378.1"/>
    </source>
</evidence>
<dbReference type="EMBL" id="PTQR01000013">
    <property type="protein sequence ID" value="TKX26378.1"/>
    <property type="molecule type" value="Genomic_DNA"/>
</dbReference>
<dbReference type="AlphaFoldDB" id="A0A4U7B4R9"/>
<proteinExistence type="predicted"/>
<gene>
    <name evidence="1" type="ORF">C1H76_1340</name>
</gene>
<dbReference type="Proteomes" id="UP000308133">
    <property type="component" value="Unassembled WGS sequence"/>
</dbReference>
<name>A0A4U7B4R9_9PEZI</name>
<accession>A0A4U7B4R9</accession>
<comment type="caution">
    <text evidence="1">The sequence shown here is derived from an EMBL/GenBank/DDBJ whole genome shotgun (WGS) entry which is preliminary data.</text>
</comment>